<dbReference type="Proteomes" id="UP000525987">
    <property type="component" value="Unassembled WGS sequence"/>
</dbReference>
<evidence type="ECO:0000313" key="1">
    <source>
        <dbReference type="EMBL" id="MBB3141777.1"/>
    </source>
</evidence>
<proteinExistence type="predicted"/>
<organism evidence="1 2">
    <name type="scientific">Halomonas organivorans</name>
    <dbReference type="NCBI Taxonomy" id="257772"/>
    <lineage>
        <taxon>Bacteria</taxon>
        <taxon>Pseudomonadati</taxon>
        <taxon>Pseudomonadota</taxon>
        <taxon>Gammaproteobacteria</taxon>
        <taxon>Oceanospirillales</taxon>
        <taxon>Halomonadaceae</taxon>
        <taxon>Halomonas</taxon>
    </lineage>
</organism>
<dbReference type="InterPro" id="IPR006311">
    <property type="entry name" value="TAT_signal"/>
</dbReference>
<evidence type="ECO:0000313" key="2">
    <source>
        <dbReference type="Proteomes" id="UP000525987"/>
    </source>
</evidence>
<reference evidence="1 2" key="1">
    <citation type="submission" date="2020-08" db="EMBL/GenBank/DDBJ databases">
        <title>Genomic Encyclopedia of Type Strains, Phase III (KMG-III): the genomes of soil and plant-associated and newly described type strains.</title>
        <authorList>
            <person name="Whitman W."/>
        </authorList>
    </citation>
    <scope>NUCLEOTIDE SEQUENCE [LARGE SCALE GENOMIC DNA]</scope>
    <source>
        <strain evidence="1 2">CECT 5995</strain>
    </source>
</reference>
<keyword evidence="2" id="KW-1185">Reference proteome</keyword>
<dbReference type="InterPro" id="IPR027056">
    <property type="entry name" value="Gluconate_2DH_su3"/>
</dbReference>
<protein>
    <recommendedName>
        <fullName evidence="3">Twin-arginine translocation pathway signal</fullName>
    </recommendedName>
</protein>
<gene>
    <name evidence="1" type="ORF">FHR96_002658</name>
</gene>
<comment type="caution">
    <text evidence="1">The sequence shown here is derived from an EMBL/GenBank/DDBJ whole genome shotgun (WGS) entry which is preliminary data.</text>
</comment>
<accession>A0A7W5BZ10</accession>
<dbReference type="Pfam" id="PF13618">
    <property type="entry name" value="Gluconate_2-dh3"/>
    <property type="match status" value="1"/>
</dbReference>
<evidence type="ECO:0008006" key="3">
    <source>
        <dbReference type="Google" id="ProtNLM"/>
    </source>
</evidence>
<dbReference type="RefSeq" id="WP_183388139.1">
    <property type="nucleotide sequence ID" value="NZ_JACHXM010000013.1"/>
</dbReference>
<sequence>MNRRELLKMIAAATGTALVGGQALTAFASGRAEAVLTDEDVRLLDEVAETLLPRTDTPGAKDAEVGDFMRVFVRDCYTAEQQARFRDGIARVEAHSRAAHGVGFLALDAPRRGEVVAALDREARARMESEARARMESEARAQVETQSEPQGFTLIKQLTLFGFFTSKVGATEVLRYVAVPGHYDGNLAYEPGEPAWATT</sequence>
<name>A0A7W5BZ10_9GAMM</name>
<dbReference type="AlphaFoldDB" id="A0A7W5BZ10"/>
<dbReference type="EMBL" id="JACHXM010000013">
    <property type="protein sequence ID" value="MBB3141777.1"/>
    <property type="molecule type" value="Genomic_DNA"/>
</dbReference>
<dbReference type="PROSITE" id="PS51318">
    <property type="entry name" value="TAT"/>
    <property type="match status" value="1"/>
</dbReference>